<feature type="domain" description="ABC transporter" evidence="11">
    <location>
        <begin position="254"/>
        <end position="472"/>
    </location>
</feature>
<comment type="function">
    <text evidence="10">Probably part of an ABC transporter complex. Responsible for energy coupling to the transport system.</text>
</comment>
<gene>
    <name evidence="13" type="ORF">ENU08_07435</name>
    <name evidence="12" type="ORF">ENU41_00730</name>
</gene>
<evidence type="ECO:0000256" key="9">
    <source>
        <dbReference type="ARBA" id="ARBA00023136"/>
    </source>
</evidence>
<evidence type="ECO:0000256" key="3">
    <source>
        <dbReference type="ARBA" id="ARBA00022448"/>
    </source>
</evidence>
<dbReference type="InterPro" id="IPR003439">
    <property type="entry name" value="ABC_transporter-like_ATP-bd"/>
</dbReference>
<dbReference type="EMBL" id="DTBD01000067">
    <property type="protein sequence ID" value="HGQ65058.1"/>
    <property type="molecule type" value="Genomic_DNA"/>
</dbReference>
<dbReference type="PANTHER" id="PTHR43553:SF23">
    <property type="entry name" value="ABC TRANSPORTER ATP-BINDING COMPONENT"/>
    <property type="match status" value="1"/>
</dbReference>
<dbReference type="GO" id="GO:0016887">
    <property type="term" value="F:ATP hydrolysis activity"/>
    <property type="evidence" value="ECO:0007669"/>
    <property type="project" value="InterPro"/>
</dbReference>
<keyword evidence="8" id="KW-1278">Translocase</keyword>
<name>A0A7C4JKB8_9CREN</name>
<evidence type="ECO:0000256" key="7">
    <source>
        <dbReference type="ARBA" id="ARBA00022840"/>
    </source>
</evidence>
<evidence type="ECO:0000256" key="5">
    <source>
        <dbReference type="ARBA" id="ARBA00022737"/>
    </source>
</evidence>
<keyword evidence="4" id="KW-1003">Cell membrane</keyword>
<evidence type="ECO:0000313" key="13">
    <source>
        <dbReference type="EMBL" id="HGQ65058.1"/>
    </source>
</evidence>
<evidence type="ECO:0000256" key="10">
    <source>
        <dbReference type="ARBA" id="ARBA00025157"/>
    </source>
</evidence>
<dbReference type="PROSITE" id="PS00211">
    <property type="entry name" value="ABC_TRANSPORTER_1"/>
    <property type="match status" value="1"/>
</dbReference>
<dbReference type="InterPro" id="IPR015856">
    <property type="entry name" value="ABC_transpr_CbiO/EcfA_su"/>
</dbReference>
<reference evidence="13" key="1">
    <citation type="journal article" date="2020" name="mSystems">
        <title>Genome- and Community-Level Interaction Insights into Carbon Utilization and Element Cycling Functions of Hydrothermarchaeota in Hydrothermal Sediment.</title>
        <authorList>
            <person name="Zhou Z."/>
            <person name="Liu Y."/>
            <person name="Xu W."/>
            <person name="Pan J."/>
            <person name="Luo Z.H."/>
            <person name="Li M."/>
        </authorList>
    </citation>
    <scope>NUCLEOTIDE SEQUENCE [LARGE SCALE GENOMIC DNA]</scope>
    <source>
        <strain evidence="13">SpSt-637</strain>
        <strain evidence="12">SpSt-667</strain>
    </source>
</reference>
<evidence type="ECO:0000313" key="12">
    <source>
        <dbReference type="EMBL" id="HGQ35190.1"/>
    </source>
</evidence>
<keyword evidence="7 13" id="KW-0067">ATP-binding</keyword>
<dbReference type="InterPro" id="IPR027417">
    <property type="entry name" value="P-loop_NTPase"/>
</dbReference>
<dbReference type="AlphaFoldDB" id="A0A7C4JKB8"/>
<comment type="similarity">
    <text evidence="2">Belongs to the ABC transporter superfamily.</text>
</comment>
<dbReference type="GO" id="GO:0043190">
    <property type="term" value="C:ATP-binding cassette (ABC) transporter complex"/>
    <property type="evidence" value="ECO:0007669"/>
    <property type="project" value="TreeGrafter"/>
</dbReference>
<dbReference type="InterPro" id="IPR017871">
    <property type="entry name" value="ABC_transporter-like_CS"/>
</dbReference>
<proteinExistence type="inferred from homology"/>
<feature type="domain" description="ABC transporter" evidence="11">
    <location>
        <begin position="10"/>
        <end position="243"/>
    </location>
</feature>
<dbReference type="InterPro" id="IPR003593">
    <property type="entry name" value="AAA+_ATPase"/>
</dbReference>
<organism evidence="13">
    <name type="scientific">Ignisphaera aggregans</name>
    <dbReference type="NCBI Taxonomy" id="334771"/>
    <lineage>
        <taxon>Archaea</taxon>
        <taxon>Thermoproteota</taxon>
        <taxon>Thermoprotei</taxon>
        <taxon>Desulfurococcales</taxon>
        <taxon>Desulfurococcaceae</taxon>
        <taxon>Ignisphaera</taxon>
    </lineage>
</organism>
<sequence>MVEIDKAIEVRGLRVKYRSSNEWVLRGVDLDIYPNKTTLILGKSGSGKTTLVRALTGVAKNIYGADVNGVIKILGRDLSSYNSNEIRGVIQVVNQNPYADFMGLYINEDIDGVIRFNKVDPNYVDYVFKLFKVEGLLDRSLFELSGGQLKRLAIVKALMFNPAIVIFDEPLMWLDDFGVESVVESIKLLKILGKTIVVFEHRFRPLMNIVDEIYVIKDGVVKTVDASFLSKSRMQSRFSGNNQGFKHIGGEKVLEIKDLWFKYDDEWILKGLNLTVNKGDRVIIYGRNGSGKSTLLKILAGYLKPKKGIIRISKRIVYVPQNIYLFYTEETLENEIKSMCASSKSKTKCNDVIINAVARDLDLNRVDLSRTPFSLSWGEAIRFAISLSCALDPDTVIMLDEPFTGLTYYERLLLARYLTKLGITIIIATSNRDVIEYMYNNDLNLRVFTMVEGLLKEEQLYSGSDVVLFAYLIKDLLYGGEYEFS</sequence>
<evidence type="ECO:0000259" key="11">
    <source>
        <dbReference type="PROSITE" id="PS50893"/>
    </source>
</evidence>
<protein>
    <submittedName>
        <fullName evidence="13">ABC transporter ATP-binding protein</fullName>
    </submittedName>
</protein>
<keyword evidence="6" id="KW-0547">Nucleotide-binding</keyword>
<evidence type="ECO:0000256" key="6">
    <source>
        <dbReference type="ARBA" id="ARBA00022741"/>
    </source>
</evidence>
<dbReference type="InterPro" id="IPR050095">
    <property type="entry name" value="ECF_ABC_transporter_ATP-bd"/>
</dbReference>
<dbReference type="GO" id="GO:0005524">
    <property type="term" value="F:ATP binding"/>
    <property type="evidence" value="ECO:0007669"/>
    <property type="project" value="UniProtKB-KW"/>
</dbReference>
<dbReference type="Pfam" id="PF00005">
    <property type="entry name" value="ABC_tran"/>
    <property type="match status" value="2"/>
</dbReference>
<keyword evidence="9" id="KW-0472">Membrane</keyword>
<keyword evidence="3" id="KW-0813">Transport</keyword>
<evidence type="ECO:0000256" key="4">
    <source>
        <dbReference type="ARBA" id="ARBA00022475"/>
    </source>
</evidence>
<comment type="subcellular location">
    <subcellularLocation>
        <location evidence="1">Cell membrane</location>
        <topology evidence="1">Peripheral membrane protein</topology>
    </subcellularLocation>
</comment>
<dbReference type="SMART" id="SM00382">
    <property type="entry name" value="AAA"/>
    <property type="match status" value="2"/>
</dbReference>
<evidence type="ECO:0000256" key="1">
    <source>
        <dbReference type="ARBA" id="ARBA00004202"/>
    </source>
</evidence>
<evidence type="ECO:0000256" key="2">
    <source>
        <dbReference type="ARBA" id="ARBA00005417"/>
    </source>
</evidence>
<dbReference type="Gene3D" id="3.40.50.300">
    <property type="entry name" value="P-loop containing nucleotide triphosphate hydrolases"/>
    <property type="match status" value="2"/>
</dbReference>
<dbReference type="GO" id="GO:0042626">
    <property type="term" value="F:ATPase-coupled transmembrane transporter activity"/>
    <property type="evidence" value="ECO:0007669"/>
    <property type="project" value="TreeGrafter"/>
</dbReference>
<accession>A0A7C4JKB8</accession>
<dbReference type="PANTHER" id="PTHR43553">
    <property type="entry name" value="HEAVY METAL TRANSPORTER"/>
    <property type="match status" value="1"/>
</dbReference>
<keyword evidence="5" id="KW-0677">Repeat</keyword>
<comment type="caution">
    <text evidence="13">The sequence shown here is derived from an EMBL/GenBank/DDBJ whole genome shotgun (WGS) entry which is preliminary data.</text>
</comment>
<dbReference type="PROSITE" id="PS50893">
    <property type="entry name" value="ABC_TRANSPORTER_2"/>
    <property type="match status" value="2"/>
</dbReference>
<dbReference type="EMBL" id="DTCK01000008">
    <property type="protein sequence ID" value="HGQ35190.1"/>
    <property type="molecule type" value="Genomic_DNA"/>
</dbReference>
<dbReference type="CDD" id="cd03225">
    <property type="entry name" value="ABC_cobalt_CbiO_domain1"/>
    <property type="match status" value="1"/>
</dbReference>
<evidence type="ECO:0000256" key="8">
    <source>
        <dbReference type="ARBA" id="ARBA00022967"/>
    </source>
</evidence>
<dbReference type="SUPFAM" id="SSF52540">
    <property type="entry name" value="P-loop containing nucleoside triphosphate hydrolases"/>
    <property type="match status" value="2"/>
</dbReference>